<name>A0AAE9SH00_9FLAO</name>
<organism evidence="8 9">
    <name type="scientific">Tenacibaculum mesophilum</name>
    <dbReference type="NCBI Taxonomy" id="104268"/>
    <lineage>
        <taxon>Bacteria</taxon>
        <taxon>Pseudomonadati</taxon>
        <taxon>Bacteroidota</taxon>
        <taxon>Flavobacteriia</taxon>
        <taxon>Flavobacteriales</taxon>
        <taxon>Flavobacteriaceae</taxon>
        <taxon>Tenacibaculum</taxon>
    </lineage>
</organism>
<keyword evidence="5" id="KW-0998">Cell outer membrane</keyword>
<gene>
    <name evidence="8" type="ORF">HER15_07645</name>
</gene>
<evidence type="ECO:0000313" key="9">
    <source>
        <dbReference type="Proteomes" id="UP001056837"/>
    </source>
</evidence>
<feature type="domain" description="RagB/SusD" evidence="6">
    <location>
        <begin position="277"/>
        <end position="410"/>
    </location>
</feature>
<dbReference type="EMBL" id="CP050861">
    <property type="protein sequence ID" value="UTD15344.1"/>
    <property type="molecule type" value="Genomic_DNA"/>
</dbReference>
<evidence type="ECO:0000256" key="2">
    <source>
        <dbReference type="ARBA" id="ARBA00006275"/>
    </source>
</evidence>
<evidence type="ECO:0000256" key="5">
    <source>
        <dbReference type="ARBA" id="ARBA00023237"/>
    </source>
</evidence>
<dbReference type="Gene3D" id="1.25.40.390">
    <property type="match status" value="1"/>
</dbReference>
<sequence>MRKITAYIVTLFIMYSCELVDVLENDPPNNLVAENVVKSEADARALLNGAYTTITSRVNDKYYMFSELIPSAMIGTMNQSGFGAAHGEFANNNVQFDNIYIRDFWMMFYKVMDVANNTIFQTTELSGGLISETSREEIIGEALFLRAMTTFDALRYFGQFFDDNSNLGIILRTEPSNFVTRDKSRSTVAECYTQILADLDAAIADAPNYSVSYYASKTAAKALKAKVLLYQGKYLEAATLADEVINDGTTGLEPDFESVFSKGLNSSEMIFMTYRDENSDTEDNNRKRFYPGRTSNNTWFATLMDTDPRQPFTYDGTTVLKTNNADVFRPTYFLRLAEMYLIKAEGLAFSGATLQDASAPLNIIRNRAGIGDTSATTLDELKDDIFNEITRELAFENGAEWFAAIRFDKAMTLKASITSSNQYILPIPEEEINGNGALTLADQNPGYEGI</sequence>
<dbReference type="Proteomes" id="UP001056837">
    <property type="component" value="Chromosome"/>
</dbReference>
<proteinExistence type="inferred from homology"/>
<dbReference type="RefSeq" id="WP_167712418.1">
    <property type="nucleotide sequence ID" value="NZ_CP050861.1"/>
</dbReference>
<dbReference type="GO" id="GO:0009279">
    <property type="term" value="C:cell outer membrane"/>
    <property type="evidence" value="ECO:0007669"/>
    <property type="project" value="UniProtKB-SubCell"/>
</dbReference>
<evidence type="ECO:0000313" key="8">
    <source>
        <dbReference type="EMBL" id="UTD15344.1"/>
    </source>
</evidence>
<comment type="subcellular location">
    <subcellularLocation>
        <location evidence="1">Cell outer membrane</location>
    </subcellularLocation>
</comment>
<dbReference type="PROSITE" id="PS51257">
    <property type="entry name" value="PROKAR_LIPOPROTEIN"/>
    <property type="match status" value="1"/>
</dbReference>
<evidence type="ECO:0000256" key="3">
    <source>
        <dbReference type="ARBA" id="ARBA00022729"/>
    </source>
</evidence>
<keyword evidence="4" id="KW-0472">Membrane</keyword>
<dbReference type="SUPFAM" id="SSF48452">
    <property type="entry name" value="TPR-like"/>
    <property type="match status" value="1"/>
</dbReference>
<reference evidence="8" key="1">
    <citation type="submission" date="2020-04" db="EMBL/GenBank/DDBJ databases">
        <title>Tenacibaculum mesophilum bac2.</title>
        <authorList>
            <person name="Li M."/>
        </authorList>
    </citation>
    <scope>NUCLEOTIDE SEQUENCE</scope>
    <source>
        <strain evidence="8">Bac2</strain>
    </source>
</reference>
<comment type="similarity">
    <text evidence="2">Belongs to the SusD family.</text>
</comment>
<dbReference type="Pfam" id="PF07980">
    <property type="entry name" value="SusD_RagB"/>
    <property type="match status" value="1"/>
</dbReference>
<evidence type="ECO:0000256" key="1">
    <source>
        <dbReference type="ARBA" id="ARBA00004442"/>
    </source>
</evidence>
<protein>
    <submittedName>
        <fullName evidence="8">RagB/SusD family nutrient uptake outer membrane protein</fullName>
    </submittedName>
</protein>
<dbReference type="InterPro" id="IPR033985">
    <property type="entry name" value="SusD-like_N"/>
</dbReference>
<evidence type="ECO:0000256" key="4">
    <source>
        <dbReference type="ARBA" id="ARBA00023136"/>
    </source>
</evidence>
<accession>A0AAE9SH00</accession>
<dbReference type="InterPro" id="IPR011990">
    <property type="entry name" value="TPR-like_helical_dom_sf"/>
</dbReference>
<evidence type="ECO:0000259" key="6">
    <source>
        <dbReference type="Pfam" id="PF07980"/>
    </source>
</evidence>
<dbReference type="InterPro" id="IPR012944">
    <property type="entry name" value="SusD_RagB_dom"/>
</dbReference>
<dbReference type="Pfam" id="PF14322">
    <property type="entry name" value="SusD-like_3"/>
    <property type="match status" value="1"/>
</dbReference>
<evidence type="ECO:0000259" key="7">
    <source>
        <dbReference type="Pfam" id="PF14322"/>
    </source>
</evidence>
<feature type="domain" description="SusD-like N-terminal" evidence="7">
    <location>
        <begin position="38"/>
        <end position="229"/>
    </location>
</feature>
<dbReference type="AlphaFoldDB" id="A0AAE9SH00"/>
<keyword evidence="3" id="KW-0732">Signal</keyword>